<evidence type="ECO:0000313" key="1">
    <source>
        <dbReference type="Proteomes" id="UP000095286"/>
    </source>
</evidence>
<evidence type="ECO:0000313" key="2">
    <source>
        <dbReference type="WBParaSite" id="RSKR_0000273300.1"/>
    </source>
</evidence>
<dbReference type="WBParaSite" id="RSKR_0000273300.1">
    <property type="protein sequence ID" value="RSKR_0000273300.1"/>
    <property type="gene ID" value="RSKR_0000273300"/>
</dbReference>
<sequence length="123" mass="13825">MNFAPKSYLFAKNNIGQITDDSEANTFAIDWPNNEDVIVCEGNRKNFKIALNCRQFEKNEVSVAVRGNNLDIRAHHEGKRGSDHCGRDISKSYKLPSNVNPNSVKHSFGPDGELIITAERSYK</sequence>
<protein>
    <submittedName>
        <fullName evidence="2">SHSP domain-containing protein</fullName>
    </submittedName>
</protein>
<reference evidence="2" key="1">
    <citation type="submission" date="2016-11" db="UniProtKB">
        <authorList>
            <consortium name="WormBaseParasite"/>
        </authorList>
    </citation>
    <scope>IDENTIFICATION</scope>
    <source>
        <strain evidence="2">KR3021</strain>
    </source>
</reference>
<dbReference type="Proteomes" id="UP000095286">
    <property type="component" value="Unplaced"/>
</dbReference>
<organism evidence="1 2">
    <name type="scientific">Rhabditophanes sp. KR3021</name>
    <dbReference type="NCBI Taxonomy" id="114890"/>
    <lineage>
        <taxon>Eukaryota</taxon>
        <taxon>Metazoa</taxon>
        <taxon>Ecdysozoa</taxon>
        <taxon>Nematoda</taxon>
        <taxon>Chromadorea</taxon>
        <taxon>Rhabditida</taxon>
        <taxon>Tylenchina</taxon>
        <taxon>Panagrolaimomorpha</taxon>
        <taxon>Strongyloidoidea</taxon>
        <taxon>Alloionematidae</taxon>
        <taxon>Rhabditophanes</taxon>
    </lineage>
</organism>
<name>A0AC35TPU9_9BILA</name>
<proteinExistence type="predicted"/>
<accession>A0AC35TPU9</accession>